<dbReference type="Proteomes" id="UP000216624">
    <property type="component" value="Unassembled WGS sequence"/>
</dbReference>
<dbReference type="KEGG" id="crq:GCK72_002561"/>
<evidence type="ECO:0000313" key="1">
    <source>
        <dbReference type="EMBL" id="OZF83820.1"/>
    </source>
</evidence>
<comment type="caution">
    <text evidence="1">The sequence shown here is derived from an EMBL/GenBank/DDBJ whole genome shotgun (WGS) entry which is preliminary data.</text>
</comment>
<dbReference type="CTD" id="9812744"/>
<evidence type="ECO:0000313" key="2">
    <source>
        <dbReference type="Proteomes" id="UP000216624"/>
    </source>
</evidence>
<name>A0A260ZDN4_CAERE</name>
<keyword evidence="2" id="KW-1185">Reference proteome</keyword>
<dbReference type="OMA" id="GENNGEC"/>
<dbReference type="EMBL" id="NMWX01000174">
    <property type="protein sequence ID" value="OZF83820.1"/>
    <property type="molecule type" value="Genomic_DNA"/>
</dbReference>
<dbReference type="HOGENOM" id="CLU_163564_0_0_1"/>
<accession>A0A260ZDN4</accession>
<reference evidence="1" key="1">
    <citation type="submission" date="2017-08" db="EMBL/GenBank/DDBJ databases">
        <authorList>
            <person name="de Groot N.N."/>
        </authorList>
    </citation>
    <scope>NUCLEOTIDE SEQUENCE [LARGE SCALE GENOMIC DNA]</scope>
    <source>
        <strain evidence="1">PX439</strain>
    </source>
</reference>
<organism evidence="1 2">
    <name type="scientific">Caenorhabditis remanei</name>
    <name type="common">Caenorhabditis vulgaris</name>
    <dbReference type="NCBI Taxonomy" id="31234"/>
    <lineage>
        <taxon>Eukaryota</taxon>
        <taxon>Metazoa</taxon>
        <taxon>Ecdysozoa</taxon>
        <taxon>Nematoda</taxon>
        <taxon>Chromadorea</taxon>
        <taxon>Rhabditida</taxon>
        <taxon>Rhabditina</taxon>
        <taxon>Rhabditomorpha</taxon>
        <taxon>Rhabditoidea</taxon>
        <taxon>Rhabditidae</taxon>
        <taxon>Peloderinae</taxon>
        <taxon>Caenorhabditis</taxon>
    </lineage>
</organism>
<proteinExistence type="predicted"/>
<protein>
    <submittedName>
        <fullName evidence="1">Uncharacterized protein</fullName>
    </submittedName>
</protein>
<dbReference type="eggNOG" id="ENOG502TIK0">
    <property type="taxonomic scope" value="Eukaryota"/>
</dbReference>
<dbReference type="OrthoDB" id="5865857at2759"/>
<sequence>MPNSTCKPFPCRNPDNFSKYCEKKELGKKTDDKMPVVHRNVEGENNGECFKIKGPKTPFLLTHLEKNYVDKPKEEPTTSEPTTSKGTKREHSVSDSDQELEDPNEPSTSSSTTRKRPRAQQNS</sequence>
<feature type="non-terminal residue" evidence="1">
    <location>
        <position position="1"/>
    </location>
</feature>
<gene>
    <name evidence="1" type="ORF">FL82_15612</name>
</gene>